<keyword evidence="3" id="KW-1185">Reference proteome</keyword>
<dbReference type="EMBL" id="JAZGQO010000003">
    <property type="protein sequence ID" value="KAK6188211.1"/>
    <property type="molecule type" value="Genomic_DNA"/>
</dbReference>
<accession>A0AAN8K8S9</accession>
<dbReference type="InterPro" id="IPR013579">
    <property type="entry name" value="FAST_2"/>
</dbReference>
<evidence type="ECO:0000259" key="1">
    <source>
        <dbReference type="PROSITE" id="PS51286"/>
    </source>
</evidence>
<dbReference type="PROSITE" id="PS51286">
    <property type="entry name" value="RAP"/>
    <property type="match status" value="1"/>
</dbReference>
<dbReference type="SMART" id="SM00952">
    <property type="entry name" value="RAP"/>
    <property type="match status" value="1"/>
</dbReference>
<dbReference type="GO" id="GO:0005759">
    <property type="term" value="C:mitochondrial matrix"/>
    <property type="evidence" value="ECO:0007669"/>
    <property type="project" value="TreeGrafter"/>
</dbReference>
<dbReference type="GO" id="GO:0035770">
    <property type="term" value="C:ribonucleoprotein granule"/>
    <property type="evidence" value="ECO:0007669"/>
    <property type="project" value="TreeGrafter"/>
</dbReference>
<protein>
    <recommendedName>
        <fullName evidence="1">RAP domain-containing protein</fullName>
    </recommendedName>
</protein>
<name>A0AAN8K8S9_PATCE</name>
<dbReference type="AlphaFoldDB" id="A0AAN8K8S9"/>
<dbReference type="GO" id="GO:0044528">
    <property type="term" value="P:regulation of mitochondrial mRNA stability"/>
    <property type="evidence" value="ECO:0007669"/>
    <property type="project" value="TreeGrafter"/>
</dbReference>
<sequence length="620" mass="72505">MFTRIFNINNISYIHCLSTISLFQQQLWAIGIKKWLYHTSTVNQSAIWKVHKVRPNSKYREREKVNLSSAKRLSIQLLKRQKTKNSCDDGNVDTNIIGTITKLGSDFSSKKHQLLFNLESELSKKLEKSEITIETAFRVAEEFLHVEYRQTKFLSSLFTSVDQNFSAQITNHDTVTKLMFYIYLHGYVPKSLMLQVEEYLEEKLDEFSLKDVGVVCLGFFRTKTRLKSSVLLQNIGDKLLSNLKEARDNDLMNVLKCLKFSGYLKFDFFKDLSQRLITCKKIEQFSNPQILMHIACFYAGSIISDDELFDQLMNRFLQMLQIDFKVRCKDIARFIWACGMVQYKPEERRNSYFDMIEYFRVYGIKPRSLLQQESIVDLLMGLVYLKIFPYHFFEKIFSTDVSSKLITGNGVLEKRSQLYLLHCTIDIECPDYTGVRLNSDLVHAVHKSQTSYLEKGIQNVYKTVVEDIYGTMQDMFGKSNIKHYRILPHFNTKDIELHFDENDCVMPLKQQPYNPLLPSVSVNNDVKNNSAFCKRVLIEILGRNQILANSTKFTGHYKTKLRQLKKLGYQILLILPDDGWMLVNRSTEERQKYISRRFKEDLNIDITSATKSIHERTKAV</sequence>
<dbReference type="Pfam" id="PF08368">
    <property type="entry name" value="FAST_2"/>
    <property type="match status" value="1"/>
</dbReference>
<feature type="domain" description="RAP" evidence="1">
    <location>
        <begin position="536"/>
        <end position="596"/>
    </location>
</feature>
<dbReference type="GO" id="GO:0000963">
    <property type="term" value="P:mitochondrial RNA processing"/>
    <property type="evidence" value="ECO:0007669"/>
    <property type="project" value="TreeGrafter"/>
</dbReference>
<dbReference type="InterPro" id="IPR050870">
    <property type="entry name" value="FAST_kinase"/>
</dbReference>
<dbReference type="InterPro" id="IPR013584">
    <property type="entry name" value="RAP"/>
</dbReference>
<evidence type="ECO:0000313" key="3">
    <source>
        <dbReference type="Proteomes" id="UP001347796"/>
    </source>
</evidence>
<gene>
    <name evidence="2" type="ORF">SNE40_004440</name>
</gene>
<dbReference type="Proteomes" id="UP001347796">
    <property type="component" value="Unassembled WGS sequence"/>
</dbReference>
<reference evidence="2 3" key="1">
    <citation type="submission" date="2024-01" db="EMBL/GenBank/DDBJ databases">
        <title>The genome of the rayed Mediterranean limpet Patella caerulea (Linnaeus, 1758).</title>
        <authorList>
            <person name="Anh-Thu Weber A."/>
            <person name="Halstead-Nussloch G."/>
        </authorList>
    </citation>
    <scope>NUCLEOTIDE SEQUENCE [LARGE SCALE GENOMIC DNA]</scope>
    <source>
        <strain evidence="2">AATW-2023a</strain>
        <tissue evidence="2">Whole specimen</tissue>
    </source>
</reference>
<evidence type="ECO:0000313" key="2">
    <source>
        <dbReference type="EMBL" id="KAK6188211.1"/>
    </source>
</evidence>
<organism evidence="2 3">
    <name type="scientific">Patella caerulea</name>
    <name type="common">Rayed Mediterranean limpet</name>
    <dbReference type="NCBI Taxonomy" id="87958"/>
    <lineage>
        <taxon>Eukaryota</taxon>
        <taxon>Metazoa</taxon>
        <taxon>Spiralia</taxon>
        <taxon>Lophotrochozoa</taxon>
        <taxon>Mollusca</taxon>
        <taxon>Gastropoda</taxon>
        <taxon>Patellogastropoda</taxon>
        <taxon>Patelloidea</taxon>
        <taxon>Patellidae</taxon>
        <taxon>Patella</taxon>
    </lineage>
</organism>
<proteinExistence type="predicted"/>
<comment type="caution">
    <text evidence="2">The sequence shown here is derived from an EMBL/GenBank/DDBJ whole genome shotgun (WGS) entry which is preliminary data.</text>
</comment>
<dbReference type="PANTHER" id="PTHR21228:SF40">
    <property type="entry name" value="LD45607P"/>
    <property type="match status" value="1"/>
</dbReference>
<dbReference type="GO" id="GO:0003723">
    <property type="term" value="F:RNA binding"/>
    <property type="evidence" value="ECO:0007669"/>
    <property type="project" value="TreeGrafter"/>
</dbReference>
<dbReference type="PANTHER" id="PTHR21228">
    <property type="entry name" value="FAST LEU-RICH DOMAIN-CONTAINING"/>
    <property type="match status" value="1"/>
</dbReference>